<dbReference type="Proteomes" id="UP000623067">
    <property type="component" value="Unassembled WGS sequence"/>
</dbReference>
<evidence type="ECO:0000256" key="7">
    <source>
        <dbReference type="SAM" id="SignalP"/>
    </source>
</evidence>
<comment type="cofactor">
    <cofactor evidence="6">
        <name>Zn(2+)</name>
        <dbReference type="ChEBI" id="CHEBI:29105"/>
    </cofactor>
    <text evidence="6">Binds 1 zinc ion per subunit.</text>
</comment>
<evidence type="ECO:0000313" key="10">
    <source>
        <dbReference type="Proteomes" id="UP000623067"/>
    </source>
</evidence>
<feature type="chain" id="PRO_5037940136" description="Peptidase M48 domain-containing protein" evidence="7">
    <location>
        <begin position="25"/>
        <end position="396"/>
    </location>
</feature>
<keyword evidence="2" id="KW-0479">Metal-binding</keyword>
<dbReference type="InterPro" id="IPR001915">
    <property type="entry name" value="Peptidase_M48"/>
</dbReference>
<proteinExistence type="inferred from homology"/>
<keyword evidence="1 6" id="KW-0645">Protease</keyword>
<evidence type="ECO:0000259" key="8">
    <source>
        <dbReference type="Pfam" id="PF01435"/>
    </source>
</evidence>
<evidence type="ECO:0000256" key="3">
    <source>
        <dbReference type="ARBA" id="ARBA00022801"/>
    </source>
</evidence>
<reference evidence="9" key="1">
    <citation type="journal article" date="2014" name="Int. J. Syst. Evol. Microbiol.">
        <title>Complete genome sequence of Corynebacterium casei LMG S-19264T (=DSM 44701T), isolated from a smear-ripened cheese.</title>
        <authorList>
            <consortium name="US DOE Joint Genome Institute (JGI-PGF)"/>
            <person name="Walter F."/>
            <person name="Albersmeier A."/>
            <person name="Kalinowski J."/>
            <person name="Ruckert C."/>
        </authorList>
    </citation>
    <scope>NUCLEOTIDE SEQUENCE</scope>
    <source>
        <strain evidence="9">CGMCC 1.15330</strain>
    </source>
</reference>
<dbReference type="Gene3D" id="3.30.2010.10">
    <property type="entry name" value="Metalloproteases ('zincins'), catalytic domain"/>
    <property type="match status" value="1"/>
</dbReference>
<dbReference type="GO" id="GO:0004222">
    <property type="term" value="F:metalloendopeptidase activity"/>
    <property type="evidence" value="ECO:0007669"/>
    <property type="project" value="InterPro"/>
</dbReference>
<feature type="domain" description="Peptidase M48" evidence="8">
    <location>
        <begin position="90"/>
        <end position="259"/>
    </location>
</feature>
<evidence type="ECO:0000256" key="2">
    <source>
        <dbReference type="ARBA" id="ARBA00022723"/>
    </source>
</evidence>
<feature type="signal peptide" evidence="7">
    <location>
        <begin position="1"/>
        <end position="24"/>
    </location>
</feature>
<organism evidence="9 10">
    <name type="scientific">Sphingomonas metalli</name>
    <dbReference type="NCBI Taxonomy" id="1779358"/>
    <lineage>
        <taxon>Bacteria</taxon>
        <taxon>Pseudomonadati</taxon>
        <taxon>Pseudomonadota</taxon>
        <taxon>Alphaproteobacteria</taxon>
        <taxon>Sphingomonadales</taxon>
        <taxon>Sphingomonadaceae</taxon>
        <taxon>Sphingomonas</taxon>
    </lineage>
</organism>
<dbReference type="AlphaFoldDB" id="A0A916SVA0"/>
<dbReference type="GO" id="GO:0051603">
    <property type="term" value="P:proteolysis involved in protein catabolic process"/>
    <property type="evidence" value="ECO:0007669"/>
    <property type="project" value="TreeGrafter"/>
</dbReference>
<dbReference type="EMBL" id="BMIH01000001">
    <property type="protein sequence ID" value="GGB19310.1"/>
    <property type="molecule type" value="Genomic_DNA"/>
</dbReference>
<reference evidence="9" key="2">
    <citation type="submission" date="2020-09" db="EMBL/GenBank/DDBJ databases">
        <authorList>
            <person name="Sun Q."/>
            <person name="Zhou Y."/>
        </authorList>
    </citation>
    <scope>NUCLEOTIDE SEQUENCE</scope>
    <source>
        <strain evidence="9">CGMCC 1.15330</strain>
    </source>
</reference>
<gene>
    <name evidence="9" type="ORF">GCM10011380_06140</name>
</gene>
<sequence>MSPLWLSSGLWVAAAMLAPITAGAETLPPTYAELYKPHGVDEIGIWQDADEDERRLTASPRVIRDEALTGYVKGVLCETVGPERCKAARVYIVRTPIFNASMAPNGTVRVFSGLLLRMRSEAELATVLGHEFGHFQSRHSVKLFKAERGASDVLSWAGLLAAMYPGRDTRRMFGDLRYSVLGHYFRYGRDTEREADRISIGYLNAGRLRPQVASEVWQHAIAEGLASAAAKGLRKPRYDTIAFADSHPPNAERAATLAALAALEGIGRDDGAARYASAMAPFLPQWLDDQIRLNDFGASAYVIEHLAEGGWTAPLWLARGDLYRLRGNPRDLVAATDFYAKAVALDPQLADAQRGLGLSLIKTGRRVEGQAALGRYLALRPDAPDAATIAMLAKEP</sequence>
<evidence type="ECO:0000256" key="4">
    <source>
        <dbReference type="ARBA" id="ARBA00022833"/>
    </source>
</evidence>
<keyword evidence="5 6" id="KW-0482">Metalloprotease</keyword>
<dbReference type="SUPFAM" id="SSF48452">
    <property type="entry name" value="TPR-like"/>
    <property type="match status" value="1"/>
</dbReference>
<dbReference type="InterPro" id="IPR011990">
    <property type="entry name" value="TPR-like_helical_dom_sf"/>
</dbReference>
<dbReference type="CDD" id="cd07324">
    <property type="entry name" value="M48C_Oma1-like"/>
    <property type="match status" value="1"/>
</dbReference>
<evidence type="ECO:0000256" key="6">
    <source>
        <dbReference type="RuleBase" id="RU003983"/>
    </source>
</evidence>
<comment type="similarity">
    <text evidence="6">Belongs to the peptidase M48 family.</text>
</comment>
<protein>
    <recommendedName>
        <fullName evidence="8">Peptidase M48 domain-containing protein</fullName>
    </recommendedName>
</protein>
<dbReference type="Pfam" id="PF01435">
    <property type="entry name" value="Peptidase_M48"/>
    <property type="match status" value="1"/>
</dbReference>
<dbReference type="RefSeq" id="WP_229664331.1">
    <property type="nucleotide sequence ID" value="NZ_BMIH01000001.1"/>
</dbReference>
<keyword evidence="10" id="KW-1185">Reference proteome</keyword>
<keyword evidence="3 6" id="KW-0378">Hydrolase</keyword>
<keyword evidence="7" id="KW-0732">Signal</keyword>
<dbReference type="Gene3D" id="1.25.40.10">
    <property type="entry name" value="Tetratricopeptide repeat domain"/>
    <property type="match status" value="1"/>
</dbReference>
<dbReference type="GO" id="GO:0016020">
    <property type="term" value="C:membrane"/>
    <property type="evidence" value="ECO:0007669"/>
    <property type="project" value="TreeGrafter"/>
</dbReference>
<comment type="caution">
    <text evidence="9">The sequence shown here is derived from an EMBL/GenBank/DDBJ whole genome shotgun (WGS) entry which is preliminary data.</text>
</comment>
<keyword evidence="4 6" id="KW-0862">Zinc</keyword>
<name>A0A916SVA0_9SPHN</name>
<dbReference type="GO" id="GO:0046872">
    <property type="term" value="F:metal ion binding"/>
    <property type="evidence" value="ECO:0007669"/>
    <property type="project" value="UniProtKB-KW"/>
</dbReference>
<evidence type="ECO:0000256" key="1">
    <source>
        <dbReference type="ARBA" id="ARBA00022670"/>
    </source>
</evidence>
<dbReference type="PANTHER" id="PTHR22726">
    <property type="entry name" value="METALLOENDOPEPTIDASE OMA1"/>
    <property type="match status" value="1"/>
</dbReference>
<evidence type="ECO:0000256" key="5">
    <source>
        <dbReference type="ARBA" id="ARBA00023049"/>
    </source>
</evidence>
<dbReference type="PANTHER" id="PTHR22726:SF1">
    <property type="entry name" value="METALLOENDOPEPTIDASE OMA1, MITOCHONDRIAL"/>
    <property type="match status" value="1"/>
</dbReference>
<evidence type="ECO:0000313" key="9">
    <source>
        <dbReference type="EMBL" id="GGB19310.1"/>
    </source>
</evidence>
<accession>A0A916SVA0</accession>
<dbReference type="InterPro" id="IPR051156">
    <property type="entry name" value="Mito/Outer_Membr_Metalloprot"/>
</dbReference>